<accession>A0A257SPM4</accession>
<comment type="pathway">
    <text evidence="1">Amino-acid biosynthesis; L-histidine biosynthesis; L-histidine from 5-phospho-alpha-D-ribose 1-diphosphate: step 7/9.</text>
</comment>
<keyword evidence="6 11" id="KW-0808">Transferase</keyword>
<evidence type="ECO:0000256" key="3">
    <source>
        <dbReference type="ARBA" id="ARBA00012748"/>
    </source>
</evidence>
<name>A0A257SPM4_9PROT</name>
<comment type="caution">
    <text evidence="11">The sequence shown here is derived from an EMBL/GenBank/DDBJ whole genome shotgun (WGS) entry which is preliminary data.</text>
</comment>
<evidence type="ECO:0000256" key="8">
    <source>
        <dbReference type="ARBA" id="ARBA00023102"/>
    </source>
</evidence>
<comment type="catalytic activity">
    <reaction evidence="9">
        <text>L-histidinol phosphate + 2-oxoglutarate = 3-(imidazol-4-yl)-2-oxopropyl phosphate + L-glutamate</text>
        <dbReference type="Rhea" id="RHEA:23744"/>
        <dbReference type="ChEBI" id="CHEBI:16810"/>
        <dbReference type="ChEBI" id="CHEBI:29985"/>
        <dbReference type="ChEBI" id="CHEBI:57766"/>
        <dbReference type="ChEBI" id="CHEBI:57980"/>
        <dbReference type="EC" id="2.6.1.9"/>
    </reaction>
</comment>
<dbReference type="Pfam" id="PF00155">
    <property type="entry name" value="Aminotran_1_2"/>
    <property type="match status" value="1"/>
</dbReference>
<organism evidence="11 12">
    <name type="scientific">Acidithiobacillus ferrivorans</name>
    <dbReference type="NCBI Taxonomy" id="160808"/>
    <lineage>
        <taxon>Bacteria</taxon>
        <taxon>Pseudomonadati</taxon>
        <taxon>Pseudomonadota</taxon>
        <taxon>Acidithiobacillia</taxon>
        <taxon>Acidithiobacillales</taxon>
        <taxon>Acidithiobacillaceae</taxon>
        <taxon>Acidithiobacillus</taxon>
    </lineage>
</organism>
<keyword evidence="5" id="KW-0028">Amino-acid biosynthesis</keyword>
<dbReference type="GO" id="GO:0004400">
    <property type="term" value="F:histidinol-phosphate transaminase activity"/>
    <property type="evidence" value="ECO:0007669"/>
    <property type="project" value="UniProtKB-EC"/>
</dbReference>
<sequence length="158" mass="17246">MSAANSDALIRTLLSPALLASNAYHVPDRQGLIQLDAMENPYSLPDALRAEWLAGLGQAALNRYPDPRPQALMDTLKTRLGLAPDLDLMLGNGSDELLQLLVIAVAGTRRPVLAPEPSFAMYRILTEHLGLPFVGVPLDQDFQLDLPAFLQAIRTHQL</sequence>
<dbReference type="Proteomes" id="UP000216779">
    <property type="component" value="Unassembled WGS sequence"/>
</dbReference>
<dbReference type="EMBL" id="NCBC01000592">
    <property type="protein sequence ID" value="OYV74226.1"/>
    <property type="molecule type" value="Genomic_DNA"/>
</dbReference>
<dbReference type="InterPro" id="IPR050106">
    <property type="entry name" value="HistidinolP_aminotransfase"/>
</dbReference>
<dbReference type="PANTHER" id="PTHR43643:SF6">
    <property type="entry name" value="HISTIDINOL-PHOSPHATE AMINOTRANSFERASE"/>
    <property type="match status" value="1"/>
</dbReference>
<evidence type="ECO:0000259" key="10">
    <source>
        <dbReference type="Pfam" id="PF00155"/>
    </source>
</evidence>
<dbReference type="AlphaFoldDB" id="A0A257SPM4"/>
<keyword evidence="4 11" id="KW-0032">Aminotransferase</keyword>
<comment type="similarity">
    <text evidence="2">Belongs to the class-II pyridoxal-phosphate-dependent aminotransferase family. Histidinol-phosphate aminotransferase subfamily.</text>
</comment>
<dbReference type="PANTHER" id="PTHR43643">
    <property type="entry name" value="HISTIDINOL-PHOSPHATE AMINOTRANSFERASE 2"/>
    <property type="match status" value="1"/>
</dbReference>
<dbReference type="GO" id="GO:0000105">
    <property type="term" value="P:L-histidine biosynthetic process"/>
    <property type="evidence" value="ECO:0007669"/>
    <property type="project" value="UniProtKB-KW"/>
</dbReference>
<dbReference type="Gene3D" id="3.90.1150.10">
    <property type="entry name" value="Aspartate Aminotransferase, domain 1"/>
    <property type="match status" value="1"/>
</dbReference>
<feature type="domain" description="Aminotransferase class I/classII large" evidence="10">
    <location>
        <begin position="33"/>
        <end position="156"/>
    </location>
</feature>
<gene>
    <name evidence="11" type="ORF">B7Z70_12255</name>
</gene>
<evidence type="ECO:0000313" key="12">
    <source>
        <dbReference type="Proteomes" id="UP000216779"/>
    </source>
</evidence>
<dbReference type="InterPro" id="IPR015424">
    <property type="entry name" value="PyrdxlP-dep_Trfase"/>
</dbReference>
<evidence type="ECO:0000256" key="5">
    <source>
        <dbReference type="ARBA" id="ARBA00022605"/>
    </source>
</evidence>
<keyword evidence="8" id="KW-0368">Histidine biosynthesis</keyword>
<feature type="non-terminal residue" evidence="11">
    <location>
        <position position="158"/>
    </location>
</feature>
<evidence type="ECO:0000256" key="2">
    <source>
        <dbReference type="ARBA" id="ARBA00007970"/>
    </source>
</evidence>
<dbReference type="GO" id="GO:0030170">
    <property type="term" value="F:pyridoxal phosphate binding"/>
    <property type="evidence" value="ECO:0007669"/>
    <property type="project" value="InterPro"/>
</dbReference>
<dbReference type="InterPro" id="IPR015421">
    <property type="entry name" value="PyrdxlP-dep_Trfase_major"/>
</dbReference>
<reference evidence="11 12" key="1">
    <citation type="submission" date="2017-03" db="EMBL/GenBank/DDBJ databases">
        <title>Lifting the veil on microbial sulfur biogeochemistry in mining wastewaters.</title>
        <authorList>
            <person name="Kantor R.S."/>
            <person name="Colenbrander Nelson T."/>
            <person name="Marshall S."/>
            <person name="Bennett D."/>
            <person name="Apte S."/>
            <person name="Camacho D."/>
            <person name="Thomas B.C."/>
            <person name="Warren L.A."/>
            <person name="Banfield J.F."/>
        </authorList>
    </citation>
    <scope>NUCLEOTIDE SEQUENCE [LARGE SCALE GENOMIC DNA]</scope>
    <source>
        <strain evidence="11">21-59-9</strain>
    </source>
</reference>
<evidence type="ECO:0000256" key="4">
    <source>
        <dbReference type="ARBA" id="ARBA00022576"/>
    </source>
</evidence>
<protein>
    <recommendedName>
        <fullName evidence="3">histidinol-phosphate transaminase</fullName>
        <ecNumber evidence="3">2.6.1.9</ecNumber>
    </recommendedName>
</protein>
<evidence type="ECO:0000256" key="6">
    <source>
        <dbReference type="ARBA" id="ARBA00022679"/>
    </source>
</evidence>
<dbReference type="InterPro" id="IPR015422">
    <property type="entry name" value="PyrdxlP-dep_Trfase_small"/>
</dbReference>
<evidence type="ECO:0000256" key="9">
    <source>
        <dbReference type="ARBA" id="ARBA00047481"/>
    </source>
</evidence>
<evidence type="ECO:0000313" key="11">
    <source>
        <dbReference type="EMBL" id="OYV74226.1"/>
    </source>
</evidence>
<dbReference type="SUPFAM" id="SSF53383">
    <property type="entry name" value="PLP-dependent transferases"/>
    <property type="match status" value="1"/>
</dbReference>
<proteinExistence type="inferred from homology"/>
<keyword evidence="7" id="KW-0663">Pyridoxal phosphate</keyword>
<dbReference type="EC" id="2.6.1.9" evidence="3"/>
<dbReference type="Gene3D" id="3.40.640.10">
    <property type="entry name" value="Type I PLP-dependent aspartate aminotransferase-like (Major domain)"/>
    <property type="match status" value="1"/>
</dbReference>
<evidence type="ECO:0000256" key="7">
    <source>
        <dbReference type="ARBA" id="ARBA00022898"/>
    </source>
</evidence>
<evidence type="ECO:0000256" key="1">
    <source>
        <dbReference type="ARBA" id="ARBA00005011"/>
    </source>
</evidence>
<dbReference type="InterPro" id="IPR004839">
    <property type="entry name" value="Aminotransferase_I/II_large"/>
</dbReference>